<sequence length="580" mass="65454">MASVVADTLRLTFKLLLSKMRDTGAENLKHGDVSDERFRDFIVRELTAIREKLEGLCKMDLISSANFFKDGVSLMYHSFAKSGKGGPTIKTEVLTFKSDFDDSDFDDVSLFNTDATNIELDEWEVLHLMSDGLQFDKIDSEDKFFIEAKDFLKKAAESAIKAFSNEGLDIYDRVLSMKFRVAATMLEFIAEPEVAVVLCKNYLEQLNSLPEVRRVFSVRFGSFNLRKLFCEMKREALISAVVSINRILWEYLHLCSKGDEFLRNWPEIPVDSSHKIHPVLNREVCRGYFWSFGEFGADPAQLNGPVDIATNSKGDFLVADRYNFQIKMFSRDGALSRRVCELALLQTFNEDTVVTNLLHPQCIDVDKNDRVYVGSSYKSYINLQFTNEIIVVDKNGNFCWSFGRGLPSFNKGQLTSLAVDRNRDRIFALCEKTVFVLNTDGTFLSCFTFTGEFTQAQESHMCVTTRGDLIVTALNAVFVISKRAANDASLKSRTILPSLFIKPHRKIPSNFTPSGITFNPHTEEVVVVDRASNALIAFDPVGNFKRKVYFYEKYASGGATITRDGHVAVASKSSNKVLVL</sequence>
<feature type="repeat" description="NHL" evidence="2">
    <location>
        <begin position="291"/>
        <end position="332"/>
    </location>
</feature>
<dbReference type="Proteomes" id="UP001159427">
    <property type="component" value="Unassembled WGS sequence"/>
</dbReference>
<comment type="caution">
    <text evidence="3">The sequence shown here is derived from an EMBL/GenBank/DDBJ whole genome shotgun (WGS) entry which is preliminary data.</text>
</comment>
<accession>A0ABN8SRD5</accession>
<dbReference type="InterPro" id="IPR050952">
    <property type="entry name" value="TRIM-NHL_E3_ligases"/>
</dbReference>
<organism evidence="3 4">
    <name type="scientific">Porites evermanni</name>
    <dbReference type="NCBI Taxonomy" id="104178"/>
    <lineage>
        <taxon>Eukaryota</taxon>
        <taxon>Metazoa</taxon>
        <taxon>Cnidaria</taxon>
        <taxon>Anthozoa</taxon>
        <taxon>Hexacorallia</taxon>
        <taxon>Scleractinia</taxon>
        <taxon>Fungiina</taxon>
        <taxon>Poritidae</taxon>
        <taxon>Porites</taxon>
    </lineage>
</organism>
<dbReference type="PANTHER" id="PTHR24104:SF50">
    <property type="entry name" value="SMP-30_GLUCONOLACTONASE_LRE-LIKE REGION DOMAIN-CONTAINING PROTEIN"/>
    <property type="match status" value="1"/>
</dbReference>
<dbReference type="InterPro" id="IPR001258">
    <property type="entry name" value="NHL_repeat"/>
</dbReference>
<reference evidence="3 4" key="1">
    <citation type="submission" date="2022-05" db="EMBL/GenBank/DDBJ databases">
        <authorList>
            <consortium name="Genoscope - CEA"/>
            <person name="William W."/>
        </authorList>
    </citation>
    <scope>NUCLEOTIDE SEQUENCE [LARGE SCALE GENOMIC DNA]</scope>
</reference>
<gene>
    <name evidence="3" type="ORF">PEVE_00025184</name>
</gene>
<keyword evidence="1" id="KW-0677">Repeat</keyword>
<evidence type="ECO:0000256" key="2">
    <source>
        <dbReference type="PROSITE-ProRule" id="PRU00504"/>
    </source>
</evidence>
<evidence type="ECO:0000313" key="3">
    <source>
        <dbReference type="EMBL" id="CAH3193117.1"/>
    </source>
</evidence>
<dbReference type="PANTHER" id="PTHR24104">
    <property type="entry name" value="E3 UBIQUITIN-PROTEIN LIGASE NHLRC1-RELATED"/>
    <property type="match status" value="1"/>
</dbReference>
<protein>
    <submittedName>
        <fullName evidence="3">Uncharacterized protein</fullName>
    </submittedName>
</protein>
<evidence type="ECO:0000256" key="1">
    <source>
        <dbReference type="ARBA" id="ARBA00022737"/>
    </source>
</evidence>
<keyword evidence="4" id="KW-1185">Reference proteome</keyword>
<dbReference type="Pfam" id="PF01436">
    <property type="entry name" value="NHL"/>
    <property type="match status" value="1"/>
</dbReference>
<dbReference type="Gene3D" id="2.120.10.30">
    <property type="entry name" value="TolB, C-terminal domain"/>
    <property type="match status" value="1"/>
</dbReference>
<dbReference type="SUPFAM" id="SSF101898">
    <property type="entry name" value="NHL repeat"/>
    <property type="match status" value="1"/>
</dbReference>
<evidence type="ECO:0000313" key="4">
    <source>
        <dbReference type="Proteomes" id="UP001159427"/>
    </source>
</evidence>
<dbReference type="PROSITE" id="PS51125">
    <property type="entry name" value="NHL"/>
    <property type="match status" value="1"/>
</dbReference>
<name>A0ABN8SRD5_9CNID</name>
<proteinExistence type="predicted"/>
<dbReference type="EMBL" id="CALNXI010003387">
    <property type="protein sequence ID" value="CAH3193117.1"/>
    <property type="molecule type" value="Genomic_DNA"/>
</dbReference>
<dbReference type="InterPro" id="IPR011042">
    <property type="entry name" value="6-blade_b-propeller_TolB-like"/>
</dbReference>